<dbReference type="OrthoDB" id="5337545at2759"/>
<sequence>MSDHQKRGSSDNSGRPNTQQKPSNNSDNTPTDSENGYQNQQSLASRIQNSASGLARNAFLSSASSGDTAHLLSDSSKATSSSSSSALAAAEHYGETIGPSSSSSRDQPFHRPAETFKSSSTTQSGGVEIPALTEDEFQNTYGGDLAGTIDDFDKGKGKGKGRGRDLGPDFTSYHDDTTATPTLVPSDGEAVISILSDQNFDPDFPPTANEPPEYLETELLPSHLTPDEVQMIESFRRQLPESTGPQNNTDQPRQLNPLSLVPDIGSFLDTVPAASATDPSTSQATSLRDTVLTSLPGAADWISVEEKYHDEVWGYLRPTLEAAAKEIESNKDASSTEDGPAVRRLKMILSHMQH</sequence>
<gene>
    <name evidence="2" type="ORF">APUU_21661S</name>
</gene>
<evidence type="ECO:0000313" key="2">
    <source>
        <dbReference type="EMBL" id="BCS21229.1"/>
    </source>
</evidence>
<keyword evidence="3" id="KW-1185">Reference proteome</keyword>
<proteinExistence type="predicted"/>
<name>A0A7R7XH78_9EURO</name>
<evidence type="ECO:0000313" key="3">
    <source>
        <dbReference type="Proteomes" id="UP000654913"/>
    </source>
</evidence>
<feature type="region of interest" description="Disordered" evidence="1">
    <location>
        <begin position="63"/>
        <end position="185"/>
    </location>
</feature>
<reference evidence="2" key="1">
    <citation type="submission" date="2021-01" db="EMBL/GenBank/DDBJ databases">
        <authorList>
            <consortium name="Aspergillus puulaauensis MK2 genome sequencing consortium"/>
            <person name="Kazuki M."/>
            <person name="Futagami T."/>
        </authorList>
    </citation>
    <scope>NUCLEOTIDE SEQUENCE</scope>
    <source>
        <strain evidence="2">MK2</strain>
    </source>
</reference>
<feature type="compositionally biased region" description="Polar residues" evidence="1">
    <location>
        <begin position="116"/>
        <end position="125"/>
    </location>
</feature>
<dbReference type="KEGG" id="apuu:APUU_21661S"/>
<feature type="compositionally biased region" description="Polar residues" evidence="1">
    <location>
        <begin position="10"/>
        <end position="49"/>
    </location>
</feature>
<dbReference type="RefSeq" id="XP_041553423.1">
    <property type="nucleotide sequence ID" value="XM_041700438.1"/>
</dbReference>
<evidence type="ECO:0000256" key="1">
    <source>
        <dbReference type="SAM" id="MobiDB-lite"/>
    </source>
</evidence>
<feature type="compositionally biased region" description="Basic and acidic residues" evidence="1">
    <location>
        <begin position="151"/>
        <end position="177"/>
    </location>
</feature>
<accession>A0A7R7XH78</accession>
<protein>
    <submittedName>
        <fullName evidence="2">Uncharacterized protein</fullName>
    </submittedName>
</protein>
<feature type="region of interest" description="Disordered" evidence="1">
    <location>
        <begin position="1"/>
        <end position="49"/>
    </location>
</feature>
<feature type="compositionally biased region" description="Low complexity" evidence="1">
    <location>
        <begin position="71"/>
        <end position="90"/>
    </location>
</feature>
<dbReference type="Proteomes" id="UP000654913">
    <property type="component" value="Chromosome 2"/>
</dbReference>
<dbReference type="EMBL" id="AP024444">
    <property type="protein sequence ID" value="BCS21229.1"/>
    <property type="molecule type" value="Genomic_DNA"/>
</dbReference>
<dbReference type="GeneID" id="64971234"/>
<reference evidence="2" key="2">
    <citation type="submission" date="2021-02" db="EMBL/GenBank/DDBJ databases">
        <title>Aspergillus puulaauensis MK2 genome sequence.</title>
        <authorList>
            <person name="Futagami T."/>
            <person name="Mori K."/>
            <person name="Kadooka C."/>
            <person name="Tanaka T."/>
        </authorList>
    </citation>
    <scope>NUCLEOTIDE SEQUENCE</scope>
    <source>
        <strain evidence="2">MK2</strain>
    </source>
</reference>
<organism evidence="2 3">
    <name type="scientific">Aspergillus puulaauensis</name>
    <dbReference type="NCBI Taxonomy" id="1220207"/>
    <lineage>
        <taxon>Eukaryota</taxon>
        <taxon>Fungi</taxon>
        <taxon>Dikarya</taxon>
        <taxon>Ascomycota</taxon>
        <taxon>Pezizomycotina</taxon>
        <taxon>Eurotiomycetes</taxon>
        <taxon>Eurotiomycetidae</taxon>
        <taxon>Eurotiales</taxon>
        <taxon>Aspergillaceae</taxon>
        <taxon>Aspergillus</taxon>
    </lineage>
</organism>
<dbReference type="AlphaFoldDB" id="A0A7R7XH78"/>